<comment type="similarity">
    <text evidence="2 9">Belongs to the CN hydrolase family. Apolipoprotein N-acyltransferase subfamily.</text>
</comment>
<evidence type="ECO:0000313" key="13">
    <source>
        <dbReference type="Proteomes" id="UP001428774"/>
    </source>
</evidence>
<name>A0AAW9SSM0_9RHOB</name>
<dbReference type="AlphaFoldDB" id="A0AAW9SSM0"/>
<dbReference type="GO" id="GO:0016410">
    <property type="term" value="F:N-acyltransferase activity"/>
    <property type="evidence" value="ECO:0007669"/>
    <property type="project" value="UniProtKB-UniRule"/>
</dbReference>
<keyword evidence="5 9" id="KW-0812">Transmembrane</keyword>
<keyword evidence="7 9" id="KW-0472">Membrane</keyword>
<proteinExistence type="inferred from homology"/>
<keyword evidence="8 9" id="KW-0012">Acyltransferase</keyword>
<keyword evidence="3 9" id="KW-1003">Cell membrane</keyword>
<evidence type="ECO:0000256" key="3">
    <source>
        <dbReference type="ARBA" id="ARBA00022475"/>
    </source>
</evidence>
<evidence type="ECO:0000256" key="7">
    <source>
        <dbReference type="ARBA" id="ARBA00023136"/>
    </source>
</evidence>
<dbReference type="NCBIfam" id="TIGR00546">
    <property type="entry name" value="lnt"/>
    <property type="match status" value="1"/>
</dbReference>
<dbReference type="PANTHER" id="PTHR38686:SF1">
    <property type="entry name" value="APOLIPOPROTEIN N-ACYLTRANSFERASE"/>
    <property type="match status" value="1"/>
</dbReference>
<comment type="function">
    <text evidence="9">Catalyzes the phospholipid dependent N-acylation of the N-terminal cysteine of apolipoprotein, the last step in lipoprotein maturation.</text>
</comment>
<keyword evidence="6 9" id="KW-1133">Transmembrane helix</keyword>
<dbReference type="InterPro" id="IPR003010">
    <property type="entry name" value="C-N_Hydrolase"/>
</dbReference>
<evidence type="ECO:0000256" key="2">
    <source>
        <dbReference type="ARBA" id="ARBA00010065"/>
    </source>
</evidence>
<dbReference type="HAMAP" id="MF_01148">
    <property type="entry name" value="Lnt"/>
    <property type="match status" value="1"/>
</dbReference>
<reference evidence="12 13" key="1">
    <citation type="submission" date="2024-05" db="EMBL/GenBank/DDBJ databases">
        <title>Genome sequence of Ponticoccus litoralis KCCM 90028.</title>
        <authorList>
            <person name="Kim J.M."/>
            <person name="Lee J.K."/>
            <person name="Choi B.J."/>
            <person name="Bayburt H."/>
            <person name="Baek J.H."/>
            <person name="Jeon C.O."/>
        </authorList>
    </citation>
    <scope>NUCLEOTIDE SEQUENCE [LARGE SCALE GENOMIC DNA]</scope>
    <source>
        <strain evidence="12 13">KCCM 90028</strain>
    </source>
</reference>
<feature type="transmembrane region" description="Helical" evidence="9">
    <location>
        <begin position="169"/>
        <end position="192"/>
    </location>
</feature>
<feature type="transmembrane region" description="Helical" evidence="9">
    <location>
        <begin position="68"/>
        <end position="90"/>
    </location>
</feature>
<dbReference type="Pfam" id="PF20154">
    <property type="entry name" value="LNT_N"/>
    <property type="match status" value="1"/>
</dbReference>
<protein>
    <recommendedName>
        <fullName evidence="9">Apolipoprotein N-acyltransferase</fullName>
        <shortName evidence="9">ALP N-acyltransferase</shortName>
        <ecNumber evidence="9">2.3.1.269</ecNumber>
    </recommendedName>
</protein>
<gene>
    <name evidence="9 12" type="primary">lnt</name>
    <name evidence="12" type="ORF">ABFB10_12575</name>
</gene>
<comment type="pathway">
    <text evidence="9">Protein modification; lipoprotein biosynthesis (N-acyl transfer).</text>
</comment>
<dbReference type="EC" id="2.3.1.269" evidence="9"/>
<evidence type="ECO:0000256" key="1">
    <source>
        <dbReference type="ARBA" id="ARBA00004651"/>
    </source>
</evidence>
<dbReference type="InterPro" id="IPR045378">
    <property type="entry name" value="LNT_N"/>
</dbReference>
<evidence type="ECO:0000256" key="9">
    <source>
        <dbReference type="HAMAP-Rule" id="MF_01148"/>
    </source>
</evidence>
<feature type="region of interest" description="Disordered" evidence="10">
    <location>
        <begin position="1"/>
        <end position="20"/>
    </location>
</feature>
<accession>A0AAW9SSM0</accession>
<sequence length="520" mass="55331">MPGAGRRHPDPAPPPDRRSTLPRWMRLPLAVAAGVVMGLGQAPYDLWICGLAGLVAAFWLFRVSPRGGLAAGTGWAFGLGYFGFSMGWIVEPFLVDAAETGWMAPFGLIGLAGGLALFWGLAFWGAARARRYAPAALVLSWTAAELARGYVLTGFPWANVSYLWLPTPVMQWASLVGPYGLTALTLALAALLAEALPPAPRARAGLAGGAPGAVLLAVGWALLPPLQALDGRPVVRLIQPNAPQDQKWDPDMVPVFFNRQVEYTEAPPAEGQEPPTLILWSETALPMLLHNAGDALGLISHVAGAAQVVVGIQREEMGRWHNSLVLMDAEGDLAQVYDKHHLVPFGEYMPAAGLFARWNIAGLAARAEGGYSAGPGPELLDLGPLGSALPLICYEAVFPQDVHRAPARPEMLMQLTNDAWFGQFSGPYQHLAQARIRAIEQGLPMLRSANTGVSAVIDGAGRVLASLPLGEAGFLDAPLPPPLRMTPYARTGDLPVFLLILLGAGCAVFTAWKGRARKPH</sequence>
<dbReference type="InterPro" id="IPR036526">
    <property type="entry name" value="C-N_Hydrolase_sf"/>
</dbReference>
<dbReference type="InterPro" id="IPR004563">
    <property type="entry name" value="Apolipo_AcylTrfase"/>
</dbReference>
<dbReference type="Proteomes" id="UP001428774">
    <property type="component" value="Unassembled WGS sequence"/>
</dbReference>
<feature type="transmembrane region" description="Helical" evidence="9">
    <location>
        <begin position="494"/>
        <end position="512"/>
    </location>
</feature>
<evidence type="ECO:0000256" key="8">
    <source>
        <dbReference type="ARBA" id="ARBA00023315"/>
    </source>
</evidence>
<organism evidence="12 13">
    <name type="scientific">Ponticoccus litoralis</name>
    <dbReference type="NCBI Taxonomy" id="422297"/>
    <lineage>
        <taxon>Bacteria</taxon>
        <taxon>Pseudomonadati</taxon>
        <taxon>Pseudomonadota</taxon>
        <taxon>Alphaproteobacteria</taxon>
        <taxon>Rhodobacterales</taxon>
        <taxon>Roseobacteraceae</taxon>
        <taxon>Ponticoccus</taxon>
    </lineage>
</organism>
<dbReference type="PANTHER" id="PTHR38686">
    <property type="entry name" value="APOLIPOPROTEIN N-ACYLTRANSFERASE"/>
    <property type="match status" value="1"/>
</dbReference>
<comment type="subcellular location">
    <subcellularLocation>
        <location evidence="1 9">Cell membrane</location>
        <topology evidence="1 9">Multi-pass membrane protein</topology>
    </subcellularLocation>
</comment>
<dbReference type="SUPFAM" id="SSF56317">
    <property type="entry name" value="Carbon-nitrogen hydrolase"/>
    <property type="match status" value="1"/>
</dbReference>
<dbReference type="PROSITE" id="PS50263">
    <property type="entry name" value="CN_HYDROLASE"/>
    <property type="match status" value="1"/>
</dbReference>
<evidence type="ECO:0000313" key="12">
    <source>
        <dbReference type="EMBL" id="MEN9061733.1"/>
    </source>
</evidence>
<dbReference type="Gene3D" id="3.60.110.10">
    <property type="entry name" value="Carbon-nitrogen hydrolase"/>
    <property type="match status" value="1"/>
</dbReference>
<evidence type="ECO:0000259" key="11">
    <source>
        <dbReference type="PROSITE" id="PS50263"/>
    </source>
</evidence>
<feature type="transmembrane region" description="Helical" evidence="9">
    <location>
        <begin position="204"/>
        <end position="223"/>
    </location>
</feature>
<comment type="catalytic activity">
    <reaction evidence="9">
        <text>N-terminal S-1,2-diacyl-sn-glyceryl-L-cysteinyl-[lipoprotein] + a glycerophospholipid = N-acyl-S-1,2-diacyl-sn-glyceryl-L-cysteinyl-[lipoprotein] + a 2-acyl-sn-glycero-3-phospholipid + H(+)</text>
        <dbReference type="Rhea" id="RHEA:48228"/>
        <dbReference type="Rhea" id="RHEA-COMP:14681"/>
        <dbReference type="Rhea" id="RHEA-COMP:14684"/>
        <dbReference type="ChEBI" id="CHEBI:15378"/>
        <dbReference type="ChEBI" id="CHEBI:136912"/>
        <dbReference type="ChEBI" id="CHEBI:140656"/>
        <dbReference type="ChEBI" id="CHEBI:140657"/>
        <dbReference type="ChEBI" id="CHEBI:140660"/>
        <dbReference type="EC" id="2.3.1.269"/>
    </reaction>
</comment>
<feature type="domain" description="CN hydrolase" evidence="11">
    <location>
        <begin position="238"/>
        <end position="481"/>
    </location>
</feature>
<evidence type="ECO:0000256" key="6">
    <source>
        <dbReference type="ARBA" id="ARBA00022989"/>
    </source>
</evidence>
<comment type="caution">
    <text evidence="12">The sequence shown here is derived from an EMBL/GenBank/DDBJ whole genome shotgun (WGS) entry which is preliminary data.</text>
</comment>
<feature type="transmembrane region" description="Helical" evidence="9">
    <location>
        <begin position="44"/>
        <end position="61"/>
    </location>
</feature>
<dbReference type="GO" id="GO:0005886">
    <property type="term" value="C:plasma membrane"/>
    <property type="evidence" value="ECO:0007669"/>
    <property type="project" value="UniProtKB-SubCell"/>
</dbReference>
<dbReference type="Pfam" id="PF00795">
    <property type="entry name" value="CN_hydrolase"/>
    <property type="match status" value="1"/>
</dbReference>
<feature type="compositionally biased region" description="Basic and acidic residues" evidence="10">
    <location>
        <begin position="7"/>
        <end position="19"/>
    </location>
</feature>
<dbReference type="GO" id="GO:0042158">
    <property type="term" value="P:lipoprotein biosynthetic process"/>
    <property type="evidence" value="ECO:0007669"/>
    <property type="project" value="UniProtKB-UniRule"/>
</dbReference>
<dbReference type="CDD" id="cd07571">
    <property type="entry name" value="ALP_N-acyl_transferase"/>
    <property type="match status" value="1"/>
</dbReference>
<evidence type="ECO:0000256" key="4">
    <source>
        <dbReference type="ARBA" id="ARBA00022679"/>
    </source>
</evidence>
<feature type="transmembrane region" description="Helical" evidence="9">
    <location>
        <begin position="136"/>
        <end position="157"/>
    </location>
</feature>
<dbReference type="RefSeq" id="WP_347166779.1">
    <property type="nucleotide sequence ID" value="NZ_JBDNCH010000002.1"/>
</dbReference>
<evidence type="ECO:0000256" key="10">
    <source>
        <dbReference type="SAM" id="MobiDB-lite"/>
    </source>
</evidence>
<keyword evidence="13" id="KW-1185">Reference proteome</keyword>
<feature type="transmembrane region" description="Helical" evidence="9">
    <location>
        <begin position="102"/>
        <end position="124"/>
    </location>
</feature>
<keyword evidence="4 9" id="KW-0808">Transferase</keyword>
<dbReference type="EMBL" id="JBDNCH010000002">
    <property type="protein sequence ID" value="MEN9061733.1"/>
    <property type="molecule type" value="Genomic_DNA"/>
</dbReference>
<evidence type="ECO:0000256" key="5">
    <source>
        <dbReference type="ARBA" id="ARBA00022692"/>
    </source>
</evidence>